<sequence>MQMHVDEQRANKANMCRSKGLYTKEKVFTISVTNEKSNGGSLRSRKRPQSAACKKTPKDHARPPTLPQPSHQHYTIPELNMKHSYVQLIEHNEKIVPGKERNIRSRKRLPGMESDDTLLTALLDDEGDARSMSKSIIEQERKVNASHSCALSLLRKSHSTANMNDTAASKSTVKTPVERLLQQDGVYQHRIQYQRAELSALTHEHERLTSEILKVKKRMKGVHAVRDNDIAVANCVSIMQKRVVKAEKECMTLKGTHRDMKTQVDTSRREILTLVNVNEKLKIDLEQATQMQAELRNRLYELHLARSQVADDLVQEERNGEIELEEHRLLLENLSLSTNEKNCDVERLMRVAERKSLLEASGENGTKITQIRQESPMECMATRKMIRMRSSKKLVGFQKAFEIISSILGFSGTIQSFVTHFVCMEQQLLSTYKMNALLEEELFDMQHECNQKNMALKMRMESVRETREAMETEGRHLTSCVEAIQAKLEHYDTLLQQRYSERKELGCIIQRCLVILQAKKSGIALSTTNVTGDLNEMDPAILLHLLQRRLSEFDVLVAGLDPHNKVSEAKIDNFASVHKARALLGPKEPPGAALACILSKIQPPSVSTCITGVEMIDREEVSCHKSDRKRMLGS</sequence>
<dbReference type="InParanoid" id="A0A024G4A3"/>
<evidence type="ECO:0000313" key="3">
    <source>
        <dbReference type="Proteomes" id="UP000053237"/>
    </source>
</evidence>
<dbReference type="PANTHER" id="PTHR21694:SF18">
    <property type="entry name" value="COILED-COIL DOMAIN-CONTAINING PROTEIN 63"/>
    <property type="match status" value="1"/>
</dbReference>
<dbReference type="InterPro" id="IPR051876">
    <property type="entry name" value="ODA-DC/CCD"/>
</dbReference>
<evidence type="ECO:0000256" key="1">
    <source>
        <dbReference type="SAM" id="MobiDB-lite"/>
    </source>
</evidence>
<keyword evidence="3" id="KW-1185">Reference proteome</keyword>
<comment type="caution">
    <text evidence="2">The sequence shown here is derived from an EMBL/GenBank/DDBJ whole genome shotgun (WGS) entry which is preliminary data.</text>
</comment>
<dbReference type="AlphaFoldDB" id="A0A024G4A3"/>
<accession>A0A024G4A3</accession>
<organism evidence="2 3">
    <name type="scientific">Albugo candida</name>
    <dbReference type="NCBI Taxonomy" id="65357"/>
    <lineage>
        <taxon>Eukaryota</taxon>
        <taxon>Sar</taxon>
        <taxon>Stramenopiles</taxon>
        <taxon>Oomycota</taxon>
        <taxon>Peronosporomycetes</taxon>
        <taxon>Albuginales</taxon>
        <taxon>Albuginaceae</taxon>
        <taxon>Albugo</taxon>
    </lineage>
</organism>
<dbReference type="PANTHER" id="PTHR21694">
    <property type="entry name" value="COILED-COIL DOMAIN-CONTAINING PROTEIN 63"/>
    <property type="match status" value="1"/>
</dbReference>
<proteinExistence type="predicted"/>
<name>A0A024G4A3_9STRA</name>
<dbReference type="EMBL" id="CAIX01000021">
    <property type="protein sequence ID" value="CCI41591.1"/>
    <property type="molecule type" value="Genomic_DNA"/>
</dbReference>
<dbReference type="Proteomes" id="UP000053237">
    <property type="component" value="Unassembled WGS sequence"/>
</dbReference>
<reference evidence="2 3" key="1">
    <citation type="submission" date="2012-05" db="EMBL/GenBank/DDBJ databases">
        <title>Recombination and specialization in a pathogen metapopulation.</title>
        <authorList>
            <person name="Gardiner A."/>
            <person name="Kemen E."/>
            <person name="Schultz-Larsen T."/>
            <person name="MacLean D."/>
            <person name="Van Oosterhout C."/>
            <person name="Jones J.D.G."/>
        </authorList>
    </citation>
    <scope>NUCLEOTIDE SEQUENCE [LARGE SCALE GENOMIC DNA]</scope>
    <source>
        <strain evidence="2 3">Ac Nc2</strain>
    </source>
</reference>
<gene>
    <name evidence="2" type="ORF">BN9_023750</name>
</gene>
<protein>
    <submittedName>
        <fullName evidence="2">Uncharacterized protein</fullName>
    </submittedName>
</protein>
<feature type="region of interest" description="Disordered" evidence="1">
    <location>
        <begin position="34"/>
        <end position="73"/>
    </location>
</feature>
<dbReference type="OrthoDB" id="74375at2759"/>
<evidence type="ECO:0000313" key="2">
    <source>
        <dbReference type="EMBL" id="CCI41591.1"/>
    </source>
</evidence>